<dbReference type="Gene3D" id="2.60.40.10">
    <property type="entry name" value="Immunoglobulins"/>
    <property type="match status" value="1"/>
</dbReference>
<dbReference type="PANTHER" id="PTHR37833:SF1">
    <property type="entry name" value="SIGNAL PEPTIDE PROTEIN"/>
    <property type="match status" value="1"/>
</dbReference>
<organism evidence="1 2">
    <name type="scientific">Stygiobacter electus</name>
    <dbReference type="NCBI Taxonomy" id="3032292"/>
    <lineage>
        <taxon>Bacteria</taxon>
        <taxon>Pseudomonadati</taxon>
        <taxon>Ignavibacteriota</taxon>
        <taxon>Ignavibacteria</taxon>
        <taxon>Ignavibacteriales</taxon>
        <taxon>Melioribacteraceae</taxon>
        <taxon>Stygiobacter</taxon>
    </lineage>
</organism>
<dbReference type="InterPro" id="IPR013783">
    <property type="entry name" value="Ig-like_fold"/>
</dbReference>
<comment type="caution">
    <text evidence="1">The sequence shown here is derived from an EMBL/GenBank/DDBJ whole genome shotgun (WGS) entry which is preliminary data.</text>
</comment>
<protein>
    <submittedName>
        <fullName evidence="1">DUF1573 domain-containing protein</fullName>
    </submittedName>
</protein>
<dbReference type="Proteomes" id="UP001221302">
    <property type="component" value="Unassembled WGS sequence"/>
</dbReference>
<dbReference type="Pfam" id="PF07610">
    <property type="entry name" value="DUF1573"/>
    <property type="match status" value="1"/>
</dbReference>
<evidence type="ECO:0000313" key="1">
    <source>
        <dbReference type="EMBL" id="MDF1612274.1"/>
    </source>
</evidence>
<name>A0AAE3P0W3_9BACT</name>
<evidence type="ECO:0000313" key="2">
    <source>
        <dbReference type="Proteomes" id="UP001221302"/>
    </source>
</evidence>
<reference evidence="1" key="1">
    <citation type="submission" date="2023-03" db="EMBL/GenBank/DDBJ databases">
        <title>Stygiobacter electus gen. nov., sp. nov., facultatively anaerobic thermotolerant bacterium of the class Ignavibacteria from a well of Yessentuki mineral water deposit.</title>
        <authorList>
            <person name="Podosokorskaya O.A."/>
            <person name="Elcheninov A.G."/>
            <person name="Petrova N.F."/>
            <person name="Zavarzina D.G."/>
            <person name="Kublanov I.V."/>
            <person name="Merkel A.Y."/>
        </authorList>
    </citation>
    <scope>NUCLEOTIDE SEQUENCE</scope>
    <source>
        <strain evidence="1">09-Me</strain>
    </source>
</reference>
<dbReference type="InterPro" id="IPR011467">
    <property type="entry name" value="DUF1573"/>
</dbReference>
<dbReference type="AlphaFoldDB" id="A0AAE3P0W3"/>
<accession>A0AAE3P0W3</accession>
<dbReference type="RefSeq" id="WP_321536044.1">
    <property type="nucleotide sequence ID" value="NZ_JARGDL010000011.1"/>
</dbReference>
<dbReference type="EMBL" id="JARGDL010000011">
    <property type="protein sequence ID" value="MDF1612274.1"/>
    <property type="molecule type" value="Genomic_DNA"/>
</dbReference>
<dbReference type="PANTHER" id="PTHR37833">
    <property type="entry name" value="LIPOPROTEIN-RELATED"/>
    <property type="match status" value="1"/>
</dbReference>
<sequence>MKTLRVKILPLTLFILISATFVFTQPENKPKAIINLMTYDIGEIIQDSIVTIYYVITNEGSELLKITKVSASCGCTAVMPEKNKLGPNESTIIKVTFNSRNRLGKQNKIISVYTNDPNNSIMRLTLKGNVLKSKST</sequence>
<proteinExistence type="predicted"/>
<gene>
    <name evidence="1" type="ORF">P0M35_08940</name>
</gene>
<keyword evidence="2" id="KW-1185">Reference proteome</keyword>